<dbReference type="EMBL" id="CM026431">
    <property type="protein sequence ID" value="KAG0559632.1"/>
    <property type="molecule type" value="Genomic_DNA"/>
</dbReference>
<keyword evidence="3" id="KW-1185">Reference proteome</keyword>
<organism evidence="2 3">
    <name type="scientific">Ceratodon purpureus</name>
    <name type="common">Fire moss</name>
    <name type="synonym">Dicranum purpureum</name>
    <dbReference type="NCBI Taxonomy" id="3225"/>
    <lineage>
        <taxon>Eukaryota</taxon>
        <taxon>Viridiplantae</taxon>
        <taxon>Streptophyta</taxon>
        <taxon>Embryophyta</taxon>
        <taxon>Bryophyta</taxon>
        <taxon>Bryophytina</taxon>
        <taxon>Bryopsida</taxon>
        <taxon>Dicranidae</taxon>
        <taxon>Pseudoditrichales</taxon>
        <taxon>Ditrichaceae</taxon>
        <taxon>Ceratodon</taxon>
    </lineage>
</organism>
<evidence type="ECO:0000313" key="3">
    <source>
        <dbReference type="Proteomes" id="UP000822688"/>
    </source>
</evidence>
<protein>
    <submittedName>
        <fullName evidence="2">Uncharacterized protein</fullName>
    </submittedName>
</protein>
<dbReference type="AlphaFoldDB" id="A0A8T0GRP1"/>
<keyword evidence="1" id="KW-0812">Transmembrane</keyword>
<comment type="caution">
    <text evidence="2">The sequence shown here is derived from an EMBL/GenBank/DDBJ whole genome shotgun (WGS) entry which is preliminary data.</text>
</comment>
<keyword evidence="1" id="KW-0472">Membrane</keyword>
<dbReference type="Proteomes" id="UP000822688">
    <property type="component" value="Chromosome 10"/>
</dbReference>
<feature type="transmembrane region" description="Helical" evidence="1">
    <location>
        <begin position="79"/>
        <end position="99"/>
    </location>
</feature>
<evidence type="ECO:0000256" key="1">
    <source>
        <dbReference type="SAM" id="Phobius"/>
    </source>
</evidence>
<reference evidence="2" key="1">
    <citation type="submission" date="2020-06" db="EMBL/GenBank/DDBJ databases">
        <title>WGS assembly of Ceratodon purpureus strain R40.</title>
        <authorList>
            <person name="Carey S.B."/>
            <person name="Jenkins J."/>
            <person name="Shu S."/>
            <person name="Lovell J.T."/>
            <person name="Sreedasyam A."/>
            <person name="Maumus F."/>
            <person name="Tiley G.P."/>
            <person name="Fernandez-Pozo N."/>
            <person name="Barry K."/>
            <person name="Chen C."/>
            <person name="Wang M."/>
            <person name="Lipzen A."/>
            <person name="Daum C."/>
            <person name="Saski C.A."/>
            <person name="Payton A.C."/>
            <person name="Mcbreen J.C."/>
            <person name="Conrad R.E."/>
            <person name="Kollar L.M."/>
            <person name="Olsson S."/>
            <person name="Huttunen S."/>
            <person name="Landis J.B."/>
            <person name="Wickett N.J."/>
            <person name="Johnson M.G."/>
            <person name="Rensing S.A."/>
            <person name="Grimwood J."/>
            <person name="Schmutz J."/>
            <person name="Mcdaniel S.F."/>
        </authorList>
    </citation>
    <scope>NUCLEOTIDE SEQUENCE</scope>
    <source>
        <strain evidence="2">R40</strain>
    </source>
</reference>
<evidence type="ECO:0000313" key="2">
    <source>
        <dbReference type="EMBL" id="KAG0559632.1"/>
    </source>
</evidence>
<keyword evidence="1" id="KW-1133">Transmembrane helix</keyword>
<gene>
    <name evidence="2" type="ORF">KC19_10G120000</name>
</gene>
<accession>A0A8T0GRP1</accession>
<sequence>MFGSLEVLPDAIAGELRSGAIWLEKRQVQDVSNTIWKQERHCNPPTNTYLSCSSCDISCNSFYMFCKNSGSLAKLALNFSWSAAAFLYTVSAFFLVLFVSSFPSLS</sequence>
<name>A0A8T0GRP1_CERPU</name>
<proteinExistence type="predicted"/>